<evidence type="ECO:0000256" key="7">
    <source>
        <dbReference type="ARBA" id="ARBA00022692"/>
    </source>
</evidence>
<dbReference type="SUPFAM" id="SSF49265">
    <property type="entry name" value="Fibronectin type III"/>
    <property type="match status" value="5"/>
</dbReference>
<dbReference type="SMART" id="SM00194">
    <property type="entry name" value="PTPc"/>
    <property type="match status" value="1"/>
</dbReference>
<dbReference type="InterPro" id="IPR016130">
    <property type="entry name" value="Tyr_Pase_AS"/>
</dbReference>
<feature type="domain" description="Fibronectin type-III" evidence="25">
    <location>
        <begin position="514"/>
        <end position="603"/>
    </location>
</feature>
<dbReference type="Pfam" id="PF00041">
    <property type="entry name" value="fn3"/>
    <property type="match status" value="7"/>
</dbReference>
<dbReference type="PRINTS" id="PR00700">
    <property type="entry name" value="PRTYPHPHTASE"/>
</dbReference>
<proteinExistence type="predicted"/>
<evidence type="ECO:0000256" key="14">
    <source>
        <dbReference type="ARBA" id="ARBA00023180"/>
    </source>
</evidence>
<evidence type="ECO:0000259" key="24">
    <source>
        <dbReference type="PROSITE" id="PS50056"/>
    </source>
</evidence>
<feature type="domain" description="Fibronectin type-III" evidence="25">
    <location>
        <begin position="69"/>
        <end position="157"/>
    </location>
</feature>
<dbReference type="EMBL" id="JACASF010000021">
    <property type="protein sequence ID" value="KAF6407856.1"/>
    <property type="molecule type" value="Genomic_DNA"/>
</dbReference>
<dbReference type="GO" id="GO:0004725">
    <property type="term" value="F:protein tyrosine phosphatase activity"/>
    <property type="evidence" value="ECO:0007669"/>
    <property type="project" value="UniProtKB-EC"/>
</dbReference>
<evidence type="ECO:0000259" key="25">
    <source>
        <dbReference type="PROSITE" id="PS50853"/>
    </source>
</evidence>
<keyword evidence="27" id="KW-1185">Reference proteome</keyword>
<evidence type="ECO:0000256" key="18">
    <source>
        <dbReference type="ARBA" id="ARBA00064282"/>
    </source>
</evidence>
<evidence type="ECO:0000256" key="21">
    <source>
        <dbReference type="SAM" id="Phobius"/>
    </source>
</evidence>
<evidence type="ECO:0000256" key="16">
    <source>
        <dbReference type="ARBA" id="ARBA00051722"/>
    </source>
</evidence>
<dbReference type="FunFam" id="2.60.40.10:FF:000374">
    <property type="entry name" value="Protein tyrosine phosphatase, receptor type, H"/>
    <property type="match status" value="6"/>
</dbReference>
<dbReference type="InParanoid" id="A0A7J8CAI7"/>
<reference evidence="26 27" key="1">
    <citation type="journal article" date="2020" name="Nature">
        <title>Six reference-quality genomes reveal evolution of bat adaptations.</title>
        <authorList>
            <person name="Jebb D."/>
            <person name="Huang Z."/>
            <person name="Pippel M."/>
            <person name="Hughes G.M."/>
            <person name="Lavrichenko K."/>
            <person name="Devanna P."/>
            <person name="Winkler S."/>
            <person name="Jermiin L.S."/>
            <person name="Skirmuntt E.C."/>
            <person name="Katzourakis A."/>
            <person name="Burkitt-Gray L."/>
            <person name="Ray D.A."/>
            <person name="Sullivan K.A.M."/>
            <person name="Roscito J.G."/>
            <person name="Kirilenko B.M."/>
            <person name="Davalos L.M."/>
            <person name="Corthals A.P."/>
            <person name="Power M.L."/>
            <person name="Jones G."/>
            <person name="Ransome R.D."/>
            <person name="Dechmann D.K.N."/>
            <person name="Locatelli A.G."/>
            <person name="Puechmaille S.J."/>
            <person name="Fedrigo O."/>
            <person name="Jarvis E.D."/>
            <person name="Hiller M."/>
            <person name="Vernes S.C."/>
            <person name="Myers E.W."/>
            <person name="Teeling E.C."/>
        </authorList>
    </citation>
    <scope>NUCLEOTIDE SEQUENCE [LARGE SCALE GENOMIC DNA]</scope>
    <source>
        <strain evidence="26">MMolMol1</strain>
        <tissue evidence="26">Muscle</tissue>
    </source>
</reference>
<keyword evidence="5" id="KW-0963">Cytoplasm</keyword>
<dbReference type="EC" id="3.1.3.48" evidence="3"/>
<evidence type="ECO:0000256" key="15">
    <source>
        <dbReference type="ARBA" id="ARBA00023273"/>
    </source>
</evidence>
<dbReference type="PROSITE" id="PS50853">
    <property type="entry name" value="FN3"/>
    <property type="match status" value="7"/>
</dbReference>
<keyword evidence="10" id="KW-0904">Protein phosphatase</keyword>
<comment type="catalytic activity">
    <reaction evidence="16">
        <text>O-phospho-L-tyrosyl-[protein] + H2O = L-tyrosyl-[protein] + phosphate</text>
        <dbReference type="Rhea" id="RHEA:10684"/>
        <dbReference type="Rhea" id="RHEA-COMP:10136"/>
        <dbReference type="Rhea" id="RHEA-COMP:20101"/>
        <dbReference type="ChEBI" id="CHEBI:15377"/>
        <dbReference type="ChEBI" id="CHEBI:43474"/>
        <dbReference type="ChEBI" id="CHEBI:46858"/>
        <dbReference type="ChEBI" id="CHEBI:61978"/>
        <dbReference type="EC" id="3.1.3.48"/>
    </reaction>
</comment>
<sequence length="1147" mass="126498">MTGSGGGLRACGSLLLLGLCIWTGARAADTNYTVEELEPESWYEFSVRVEADGVQSFPQTLSAATAPNPVRNLRVVTQTNSSISLSWEAPNSTNPQNYTYCVQWPGHGDKNESRNTTDTSFTVDELQSASSYEFSEWAEKNRVPSSMETLEGYTAPNSVRNLSVETQTNSSISLSWAVPDGPDLLNYTYRVQWAGGSDGTKNHSTVDTRSTVEKLEPGTLYQVSVRAEKHGVAGSWENRSISTAPNSVRNLSVETQTNSFISLSWEVPDGPDLLNYTYRVQWAGGSDGTKNHSTVDTRYTVEKLEPGTLYQVSVRAEKHGVAGSWENRSISTAPNSVRNLSVETQTNSSISLSWEVPDGPGLLSYTYWVQWAGGSDGTKNHSTVDTRYTVEKLEPGTLYQVSVRAEKHGVAGSWENRSISTAPNSVRNLSVETQTNSSISLSWAVPDGPDLLNYTYWVQWAGGSDGTKNHSTVDTRSTVEKLEPGTLYQVSVRAEKHEVAGSWENRSISTVPNAVRSLRIQNQSTSSITLSWIAPQGPDHPPYTYLVSCTPESGTLQSYSTTETKMTLTQVEAGSLYTFTIRAERNRIRGAEKTLMGATAPSMVTGLQKDHQTNSSITLRWVAPADPCSHLYLYSVRWAGGGHPQREQDPQGHGADETHKTNETWYVVKALEPGTLYNFSVWAERSDVASATQSLRASTDPDPVIITSCVSTSGGYGIILTWSCPLGGYEAFELQVGGQLGSQDRASCGRDVSVSGLQPAQSYSATVTTLWDGLRAPPAFITCHTESAGVIAGAIVGVLLFIILMGLLVFFLKRYKETQKNSALSAQEERSFPEDIAAADFADHVRRNEKDSNCGFAEEYQHLALEGQGQSQMVASAPENGPKNRYRNVLPYDWSRVSLKTVGGEPGSDYINASFVPGLWSSQEFIATQGPLPQTVGDFWRMVWEQQSRTLVMLTNCVELGRVKCEHYWPLDAQPCTHGHLQVTLEGEEVKENWTVRDLRLRHTREQKTLSVRQFHYVAWPDHGVPNSPGPLLAFWKVLRRWLDRTPGGGPPIVHCSAGVGRTGTLIALDVLLRQLECEGVVGPFSFVKKMRESRPLMVQTEAQYVFLHQCILWFLQQSSPVQTKKEVTYENLAFENEAAIRDHYGS</sequence>
<feature type="domain" description="Fibronectin type-III" evidence="25">
    <location>
        <begin position="426"/>
        <end position="513"/>
    </location>
</feature>
<dbReference type="InterPro" id="IPR050713">
    <property type="entry name" value="RTP_Phos/Ushers"/>
</dbReference>
<evidence type="ECO:0000256" key="1">
    <source>
        <dbReference type="ARBA" id="ARBA00004247"/>
    </source>
</evidence>
<dbReference type="InterPro" id="IPR000242">
    <property type="entry name" value="PTP_cat"/>
</dbReference>
<dbReference type="GO" id="GO:0031528">
    <property type="term" value="C:microvillus membrane"/>
    <property type="evidence" value="ECO:0007669"/>
    <property type="project" value="UniProtKB-SubCell"/>
</dbReference>
<dbReference type="CDD" id="cd00063">
    <property type="entry name" value="FN3"/>
    <property type="match status" value="7"/>
</dbReference>
<feature type="domain" description="Fibronectin type-III" evidence="25">
    <location>
        <begin position="158"/>
        <end position="247"/>
    </location>
</feature>
<evidence type="ECO:0000256" key="12">
    <source>
        <dbReference type="ARBA" id="ARBA00023136"/>
    </source>
</evidence>
<evidence type="ECO:0000256" key="22">
    <source>
        <dbReference type="SAM" id="SignalP"/>
    </source>
</evidence>
<evidence type="ECO:0000259" key="23">
    <source>
        <dbReference type="PROSITE" id="PS50055"/>
    </source>
</evidence>
<comment type="subunit">
    <text evidence="18">Homodimer; disulfide-linked. Interacts with LCK. Interacts (phosphorylated form) with GRB2 (via SH2 domain). Interacts (phosphorylated form) with FYN (via SH2 domain). Interacts (via extracellular domain) with CEACAM20 (via extracellular domain); the interaction dephosphorylates CEACAM20.</text>
</comment>
<feature type="domain" description="Fibronectin type-III" evidence="25">
    <location>
        <begin position="604"/>
        <end position="702"/>
    </location>
</feature>
<dbReference type="PROSITE" id="PS50056">
    <property type="entry name" value="TYR_PHOSPHATASE_2"/>
    <property type="match status" value="1"/>
</dbReference>
<protein>
    <recommendedName>
        <fullName evidence="19">Receptor-type tyrosine-protein phosphatase H</fullName>
        <ecNumber evidence="3">3.1.3.48</ecNumber>
    </recommendedName>
    <alternativeName>
        <fullName evidence="20">Stomach cancer-associated protein tyrosine phosphatase 1</fullName>
    </alternativeName>
</protein>
<dbReference type="InterPro" id="IPR029021">
    <property type="entry name" value="Prot-tyrosine_phosphatase-like"/>
</dbReference>
<dbReference type="PROSITE" id="PS00383">
    <property type="entry name" value="TYR_PHOSPHATASE_1"/>
    <property type="match status" value="1"/>
</dbReference>
<feature type="signal peptide" evidence="22">
    <location>
        <begin position="1"/>
        <end position="27"/>
    </location>
</feature>
<feature type="domain" description="Fibronectin type-III" evidence="25">
    <location>
        <begin position="336"/>
        <end position="425"/>
    </location>
</feature>
<dbReference type="SMART" id="SM00404">
    <property type="entry name" value="PTPc_motif"/>
    <property type="match status" value="1"/>
</dbReference>
<evidence type="ECO:0000256" key="9">
    <source>
        <dbReference type="ARBA" id="ARBA00022801"/>
    </source>
</evidence>
<dbReference type="SUPFAM" id="SSF52799">
    <property type="entry name" value="(Phosphotyrosine protein) phosphatases II"/>
    <property type="match status" value="1"/>
</dbReference>
<keyword evidence="9" id="KW-0378">Hydrolase</keyword>
<dbReference type="InterPro" id="IPR036116">
    <property type="entry name" value="FN3_sf"/>
</dbReference>
<evidence type="ECO:0000256" key="19">
    <source>
        <dbReference type="ARBA" id="ARBA00073597"/>
    </source>
</evidence>
<dbReference type="GO" id="GO:0005737">
    <property type="term" value="C:cytoplasm"/>
    <property type="evidence" value="ECO:0007669"/>
    <property type="project" value="UniProtKB-SubCell"/>
</dbReference>
<keyword evidence="14" id="KW-0325">Glycoprotein</keyword>
<dbReference type="InterPro" id="IPR013783">
    <property type="entry name" value="Ig-like_fold"/>
</dbReference>
<dbReference type="InterPro" id="IPR003595">
    <property type="entry name" value="Tyr_Pase_cat"/>
</dbReference>
<keyword evidence="26" id="KW-0675">Receptor</keyword>
<keyword evidence="13" id="KW-1015">Disulfide bond</keyword>
<name>A0A7J8CAI7_MOLMO</name>
<evidence type="ECO:0000256" key="11">
    <source>
        <dbReference type="ARBA" id="ARBA00022989"/>
    </source>
</evidence>
<feature type="domain" description="Tyrosine specific protein phosphatases" evidence="24">
    <location>
        <begin position="1033"/>
        <end position="1106"/>
    </location>
</feature>
<keyword evidence="11 21" id="KW-1133">Transmembrane helix</keyword>
<evidence type="ECO:0000313" key="26">
    <source>
        <dbReference type="EMBL" id="KAF6407856.1"/>
    </source>
</evidence>
<evidence type="ECO:0000256" key="13">
    <source>
        <dbReference type="ARBA" id="ARBA00023157"/>
    </source>
</evidence>
<dbReference type="PANTHER" id="PTHR46957">
    <property type="entry name" value="CYTOKINE RECEPTOR"/>
    <property type="match status" value="1"/>
</dbReference>
<dbReference type="InterPro" id="IPR003961">
    <property type="entry name" value="FN3_dom"/>
</dbReference>
<comment type="caution">
    <text evidence="26">The sequence shown here is derived from an EMBL/GenBank/DDBJ whole genome shotgun (WGS) entry which is preliminary data.</text>
</comment>
<dbReference type="Proteomes" id="UP000550707">
    <property type="component" value="Unassembled WGS sequence"/>
</dbReference>
<keyword evidence="12 21" id="KW-0472">Membrane</keyword>
<accession>A0A7J8CAI7</accession>
<dbReference type="AlphaFoldDB" id="A0A7J8CAI7"/>
<dbReference type="SMART" id="SM00060">
    <property type="entry name" value="FN3"/>
    <property type="match status" value="8"/>
</dbReference>
<feature type="domain" description="Fibronectin type-III" evidence="25">
    <location>
        <begin position="248"/>
        <end position="335"/>
    </location>
</feature>
<dbReference type="PANTHER" id="PTHR46957:SF10">
    <property type="entry name" value="PROTEIN TYROSINE PHOSPHATASE, RECEPTOR TYPE, H"/>
    <property type="match status" value="1"/>
</dbReference>
<keyword evidence="8 22" id="KW-0732">Signal</keyword>
<dbReference type="CDD" id="cd12087">
    <property type="entry name" value="TM_EGFR-like"/>
    <property type="match status" value="1"/>
</dbReference>
<comment type="subcellular location">
    <subcellularLocation>
        <location evidence="1">Apical cell membrane</location>
        <topology evidence="1">Single-pass type I membrane protein</topology>
    </subcellularLocation>
    <subcellularLocation>
        <location evidence="17">Cell projection</location>
        <location evidence="17">Microvillus membrane</location>
        <topology evidence="17">Single-pass type I membrane protein</topology>
    </subcellularLocation>
    <subcellularLocation>
        <location evidence="2">Cytoplasm</location>
    </subcellularLocation>
</comment>
<evidence type="ECO:0000256" key="20">
    <source>
        <dbReference type="ARBA" id="ARBA00083614"/>
    </source>
</evidence>
<evidence type="ECO:0000256" key="4">
    <source>
        <dbReference type="ARBA" id="ARBA00022475"/>
    </source>
</evidence>
<keyword evidence="15" id="KW-0966">Cell projection</keyword>
<dbReference type="Gene3D" id="3.90.190.10">
    <property type="entry name" value="Protein tyrosine phosphatase superfamily"/>
    <property type="match status" value="1"/>
</dbReference>
<feature type="transmembrane region" description="Helical" evidence="21">
    <location>
        <begin position="790"/>
        <end position="812"/>
    </location>
</feature>
<keyword evidence="7 21" id="KW-0812">Transmembrane</keyword>
<dbReference type="GO" id="GO:0043235">
    <property type="term" value="C:receptor complex"/>
    <property type="evidence" value="ECO:0007669"/>
    <property type="project" value="TreeGrafter"/>
</dbReference>
<evidence type="ECO:0000256" key="2">
    <source>
        <dbReference type="ARBA" id="ARBA00004496"/>
    </source>
</evidence>
<dbReference type="Gene3D" id="2.60.40.10">
    <property type="entry name" value="Immunoglobulins"/>
    <property type="match status" value="7"/>
</dbReference>
<feature type="chain" id="PRO_5029863366" description="Receptor-type tyrosine-protein phosphatase H" evidence="22">
    <location>
        <begin position="28"/>
        <end position="1147"/>
    </location>
</feature>
<evidence type="ECO:0000313" key="27">
    <source>
        <dbReference type="Proteomes" id="UP000550707"/>
    </source>
</evidence>
<gene>
    <name evidence="26" type="ORF">HJG59_015077</name>
</gene>
<keyword evidence="4" id="KW-1003">Cell membrane</keyword>
<evidence type="ECO:0000256" key="3">
    <source>
        <dbReference type="ARBA" id="ARBA00013064"/>
    </source>
</evidence>
<dbReference type="FunFam" id="3.90.190.10:FF:000009">
    <property type="entry name" value="Receptor-type tyrosine-protein phosphatase beta"/>
    <property type="match status" value="1"/>
</dbReference>
<organism evidence="26 27">
    <name type="scientific">Molossus molossus</name>
    <name type="common">Pallas' mastiff bat</name>
    <name type="synonym">Vespertilio molossus</name>
    <dbReference type="NCBI Taxonomy" id="27622"/>
    <lineage>
        <taxon>Eukaryota</taxon>
        <taxon>Metazoa</taxon>
        <taxon>Chordata</taxon>
        <taxon>Craniata</taxon>
        <taxon>Vertebrata</taxon>
        <taxon>Euteleostomi</taxon>
        <taxon>Mammalia</taxon>
        <taxon>Eutheria</taxon>
        <taxon>Laurasiatheria</taxon>
        <taxon>Chiroptera</taxon>
        <taxon>Yangochiroptera</taxon>
        <taxon>Molossidae</taxon>
        <taxon>Molossus</taxon>
    </lineage>
</organism>
<dbReference type="Pfam" id="PF00102">
    <property type="entry name" value="Y_phosphatase"/>
    <property type="match status" value="1"/>
</dbReference>
<dbReference type="InterPro" id="IPR000387">
    <property type="entry name" value="Tyr_Pase_dom"/>
</dbReference>
<evidence type="ECO:0000256" key="10">
    <source>
        <dbReference type="ARBA" id="ARBA00022912"/>
    </source>
</evidence>
<dbReference type="PROSITE" id="PS50055">
    <property type="entry name" value="TYR_PHOSPHATASE_PTP"/>
    <property type="match status" value="1"/>
</dbReference>
<keyword evidence="6" id="KW-0597">Phosphoprotein</keyword>
<evidence type="ECO:0000256" key="8">
    <source>
        <dbReference type="ARBA" id="ARBA00022729"/>
    </source>
</evidence>
<evidence type="ECO:0000256" key="5">
    <source>
        <dbReference type="ARBA" id="ARBA00022490"/>
    </source>
</evidence>
<dbReference type="GO" id="GO:0016324">
    <property type="term" value="C:apical plasma membrane"/>
    <property type="evidence" value="ECO:0007669"/>
    <property type="project" value="UniProtKB-SubCell"/>
</dbReference>
<evidence type="ECO:0000256" key="6">
    <source>
        <dbReference type="ARBA" id="ARBA00022553"/>
    </source>
</evidence>
<feature type="domain" description="Tyrosine-protein phosphatase" evidence="23">
    <location>
        <begin position="856"/>
        <end position="1115"/>
    </location>
</feature>
<evidence type="ECO:0000256" key="17">
    <source>
        <dbReference type="ARBA" id="ARBA00060382"/>
    </source>
</evidence>